<name>A0ABW1R2H5_9LACO</name>
<protein>
    <recommendedName>
        <fullName evidence="3">Extracellular protein</fullName>
    </recommendedName>
</protein>
<proteinExistence type="predicted"/>
<keyword evidence="2" id="KW-1185">Reference proteome</keyword>
<evidence type="ECO:0000313" key="1">
    <source>
        <dbReference type="EMBL" id="MFC6163595.1"/>
    </source>
</evidence>
<dbReference type="EMBL" id="JBHSSD010000009">
    <property type="protein sequence ID" value="MFC6163595.1"/>
    <property type="molecule type" value="Genomic_DNA"/>
</dbReference>
<dbReference type="RefSeq" id="WP_137639036.1">
    <property type="nucleotide sequence ID" value="NZ_BJDK01000002.1"/>
</dbReference>
<organism evidence="1 2">
    <name type="scientific">Lactiplantibacillus dongliensis</name>
    <dbReference type="NCBI Taxonomy" id="2559919"/>
    <lineage>
        <taxon>Bacteria</taxon>
        <taxon>Bacillati</taxon>
        <taxon>Bacillota</taxon>
        <taxon>Bacilli</taxon>
        <taxon>Lactobacillales</taxon>
        <taxon>Lactobacillaceae</taxon>
        <taxon>Lactiplantibacillus</taxon>
    </lineage>
</organism>
<evidence type="ECO:0008006" key="3">
    <source>
        <dbReference type="Google" id="ProtNLM"/>
    </source>
</evidence>
<gene>
    <name evidence="1" type="ORF">ACFP3T_02775</name>
</gene>
<evidence type="ECO:0000313" key="2">
    <source>
        <dbReference type="Proteomes" id="UP001596253"/>
    </source>
</evidence>
<comment type="caution">
    <text evidence="1">The sequence shown here is derived from an EMBL/GenBank/DDBJ whole genome shotgun (WGS) entry which is preliminary data.</text>
</comment>
<accession>A0ABW1R2H5</accession>
<reference evidence="2" key="1">
    <citation type="journal article" date="2019" name="Int. J. Syst. Evol. Microbiol.">
        <title>The Global Catalogue of Microorganisms (GCM) 10K type strain sequencing project: providing services to taxonomists for standard genome sequencing and annotation.</title>
        <authorList>
            <consortium name="The Broad Institute Genomics Platform"/>
            <consortium name="The Broad Institute Genome Sequencing Center for Infectious Disease"/>
            <person name="Wu L."/>
            <person name="Ma J."/>
        </authorList>
    </citation>
    <scope>NUCLEOTIDE SEQUENCE [LARGE SCALE GENOMIC DNA]</scope>
    <source>
        <strain evidence="2">CCM 8932</strain>
    </source>
</reference>
<dbReference type="Proteomes" id="UP001596253">
    <property type="component" value="Unassembled WGS sequence"/>
</dbReference>
<sequence>MKKRTLLTGILTAGLILTVGTLPAQGASKWRSGAPKVVLGTWRTAYTHNHHYNPFSYYFRDTFTVSMTDTAGGTAMYNRHPHHLSNGSGWGANAQLHYQKLASHTYRLRSYIDVKHHRLPLIYQVTLSHHQQQLTLTRLNGVPTKLGRFYKITN</sequence>